<keyword evidence="2" id="KW-0645">Protease</keyword>
<dbReference type="InterPro" id="IPR021973">
    <property type="entry name" value="SprA-related"/>
</dbReference>
<keyword evidence="3" id="KW-1185">Reference proteome</keyword>
<evidence type="ECO:0000256" key="1">
    <source>
        <dbReference type="SAM" id="MobiDB-lite"/>
    </source>
</evidence>
<keyword evidence="2" id="KW-0378">Hydrolase</keyword>
<feature type="compositionally biased region" description="Basic and acidic residues" evidence="1">
    <location>
        <begin position="46"/>
        <end position="68"/>
    </location>
</feature>
<dbReference type="RefSeq" id="WP_189575013.1">
    <property type="nucleotide sequence ID" value="NZ_BMXU01000002.1"/>
</dbReference>
<comment type="caution">
    <text evidence="2">The sequence shown here is derived from an EMBL/GenBank/DDBJ whole genome shotgun (WGS) entry which is preliminary data.</text>
</comment>
<gene>
    <name evidence="2" type="ORF">ACFONP_09370</name>
</gene>
<sequence>MDLSAINPANARQQPVFDTGRFAAAPQGAVDGSRTETADAIQQTTRSERIGDRRNERQAGELTDEEQRVVQKLKARDREVRAHEQAHKLVGGQYAGAISYDLQRGPDGQDYAIGGSVPIDVSKEGSPEETAAKMRIVIRAALAPAEPSAADRAVAAAAQAKLLEAQAEISQQKAAERRGEAPESQFGSVLAAYAADQDRNADPVFAVVA</sequence>
<dbReference type="Pfam" id="PF12118">
    <property type="entry name" value="SprA-related"/>
    <property type="match status" value="1"/>
</dbReference>
<feature type="region of interest" description="Disordered" evidence="1">
    <location>
        <begin position="1"/>
        <end position="68"/>
    </location>
</feature>
<reference evidence="3" key="1">
    <citation type="journal article" date="2019" name="Int. J. Syst. Evol. Microbiol.">
        <title>The Global Catalogue of Microorganisms (GCM) 10K type strain sequencing project: providing services to taxonomists for standard genome sequencing and annotation.</title>
        <authorList>
            <consortium name="The Broad Institute Genomics Platform"/>
            <consortium name="The Broad Institute Genome Sequencing Center for Infectious Disease"/>
            <person name="Wu L."/>
            <person name="Ma J."/>
        </authorList>
    </citation>
    <scope>NUCLEOTIDE SEQUENCE [LARGE SCALE GENOMIC DNA]</scope>
    <source>
        <strain evidence="3">KCTC 22245</strain>
    </source>
</reference>
<evidence type="ECO:0000313" key="2">
    <source>
        <dbReference type="EMBL" id="MFC3302940.1"/>
    </source>
</evidence>
<keyword evidence="2" id="KW-0482">Metalloprotease</keyword>
<accession>A0ABV7MDX8</accession>
<dbReference type="GO" id="GO:0008237">
    <property type="term" value="F:metallopeptidase activity"/>
    <property type="evidence" value="ECO:0007669"/>
    <property type="project" value="UniProtKB-KW"/>
</dbReference>
<dbReference type="Proteomes" id="UP001595607">
    <property type="component" value="Unassembled WGS sequence"/>
</dbReference>
<organism evidence="2 3">
    <name type="scientific">Parvularcula lutaonensis</name>
    <dbReference type="NCBI Taxonomy" id="491923"/>
    <lineage>
        <taxon>Bacteria</taxon>
        <taxon>Pseudomonadati</taxon>
        <taxon>Pseudomonadota</taxon>
        <taxon>Alphaproteobacteria</taxon>
        <taxon>Parvularculales</taxon>
        <taxon>Parvularculaceae</taxon>
        <taxon>Parvularcula</taxon>
    </lineage>
</organism>
<name>A0ABV7MDX8_9PROT</name>
<protein>
    <submittedName>
        <fullName evidence="2">Metalloprotease CJM1_0395 family protein</fullName>
    </submittedName>
</protein>
<proteinExistence type="predicted"/>
<dbReference type="EMBL" id="JBHRVA010000003">
    <property type="protein sequence ID" value="MFC3302940.1"/>
    <property type="molecule type" value="Genomic_DNA"/>
</dbReference>
<evidence type="ECO:0000313" key="3">
    <source>
        <dbReference type="Proteomes" id="UP001595607"/>
    </source>
</evidence>